<organism evidence="2">
    <name type="scientific">uncultured Chloroflexia bacterium</name>
    <dbReference type="NCBI Taxonomy" id="1672391"/>
    <lineage>
        <taxon>Bacteria</taxon>
        <taxon>Bacillati</taxon>
        <taxon>Chloroflexota</taxon>
        <taxon>Chloroflexia</taxon>
        <taxon>environmental samples</taxon>
    </lineage>
</organism>
<evidence type="ECO:0000256" key="1">
    <source>
        <dbReference type="SAM" id="SignalP"/>
    </source>
</evidence>
<dbReference type="EMBL" id="CADCTR010003199">
    <property type="protein sequence ID" value="CAA9387169.1"/>
    <property type="molecule type" value="Genomic_DNA"/>
</dbReference>
<reference evidence="2" key="1">
    <citation type="submission" date="2020-02" db="EMBL/GenBank/DDBJ databases">
        <authorList>
            <person name="Meier V. D."/>
        </authorList>
    </citation>
    <scope>NUCLEOTIDE SEQUENCE</scope>
    <source>
        <strain evidence="2">AVDCRST_MAG93</strain>
    </source>
</reference>
<sequence>MVSRRLAHLLIASLLAMLAVLPAAAAKNVVHTTIPIDQMVTFPLGPEAQCFGVPEGTGINVHFTGELKLTFFVSGPNDGRVHERAKLAFTFTVPSTGASGSGSNKFNNKFGDGSFVSMNVVHVSGTLPDGTSYRATFHFHTVVKDGEVKVDIAKTNCEKL</sequence>
<protein>
    <submittedName>
        <fullName evidence="2">Uncharacterized protein</fullName>
    </submittedName>
</protein>
<feature type="signal peptide" evidence="1">
    <location>
        <begin position="1"/>
        <end position="25"/>
    </location>
</feature>
<keyword evidence="1" id="KW-0732">Signal</keyword>
<dbReference type="AlphaFoldDB" id="A0A6J4NN15"/>
<proteinExistence type="predicted"/>
<accession>A0A6J4NN15</accession>
<feature type="chain" id="PRO_5026862035" evidence="1">
    <location>
        <begin position="26"/>
        <end position="160"/>
    </location>
</feature>
<gene>
    <name evidence="2" type="ORF">AVDCRST_MAG93-9524</name>
</gene>
<name>A0A6J4NN15_9CHLR</name>
<evidence type="ECO:0000313" key="2">
    <source>
        <dbReference type="EMBL" id="CAA9387169.1"/>
    </source>
</evidence>